<feature type="region of interest" description="Disordered" evidence="1">
    <location>
        <begin position="390"/>
        <end position="410"/>
    </location>
</feature>
<dbReference type="Pfam" id="PF04851">
    <property type="entry name" value="ResIII"/>
    <property type="match status" value="1"/>
</dbReference>
<name>A0A3G8M1P4_9HYPH</name>
<keyword evidence="4" id="KW-0067">ATP-binding</keyword>
<dbReference type="AlphaFoldDB" id="A0A3G8M1P4"/>
<evidence type="ECO:0000313" key="4">
    <source>
        <dbReference type="EMBL" id="AZG75903.1"/>
    </source>
</evidence>
<dbReference type="InterPro" id="IPR006935">
    <property type="entry name" value="Helicase/UvrB_N"/>
</dbReference>
<evidence type="ECO:0000259" key="3">
    <source>
        <dbReference type="PROSITE" id="PS51194"/>
    </source>
</evidence>
<dbReference type="PROSITE" id="PS51194">
    <property type="entry name" value="HELICASE_CTER"/>
    <property type="match status" value="1"/>
</dbReference>
<dbReference type="SMART" id="SM00490">
    <property type="entry name" value="HELICc"/>
    <property type="match status" value="1"/>
</dbReference>
<dbReference type="GO" id="GO:0061749">
    <property type="term" value="F:forked DNA-dependent helicase activity"/>
    <property type="evidence" value="ECO:0007669"/>
    <property type="project" value="TreeGrafter"/>
</dbReference>
<dbReference type="EMBL" id="CP034086">
    <property type="protein sequence ID" value="AZG75903.1"/>
    <property type="molecule type" value="Genomic_DNA"/>
</dbReference>
<feature type="region of interest" description="Disordered" evidence="1">
    <location>
        <begin position="1"/>
        <end position="41"/>
    </location>
</feature>
<keyword evidence="4" id="KW-0378">Hydrolase</keyword>
<proteinExistence type="predicted"/>
<dbReference type="Pfam" id="PF00271">
    <property type="entry name" value="Helicase_C"/>
    <property type="match status" value="1"/>
</dbReference>
<dbReference type="SUPFAM" id="SSF52540">
    <property type="entry name" value="P-loop containing nucleoside triphosphate hydrolases"/>
    <property type="match status" value="1"/>
</dbReference>
<keyword evidence="4" id="KW-0347">Helicase</keyword>
<dbReference type="KEGG" id="mros:EHO51_03655"/>
<evidence type="ECO:0000256" key="1">
    <source>
        <dbReference type="SAM" id="MobiDB-lite"/>
    </source>
</evidence>
<evidence type="ECO:0000259" key="2">
    <source>
        <dbReference type="PROSITE" id="PS51192"/>
    </source>
</evidence>
<feature type="domain" description="Helicase C-terminal" evidence="3">
    <location>
        <begin position="262"/>
        <end position="413"/>
    </location>
</feature>
<protein>
    <submittedName>
        <fullName evidence="4">ATP-dependent helicase</fullName>
    </submittedName>
</protein>
<dbReference type="Proteomes" id="UP000273982">
    <property type="component" value="Chromosome"/>
</dbReference>
<feature type="domain" description="Helicase ATP-binding" evidence="2">
    <location>
        <begin position="63"/>
        <end position="210"/>
    </location>
</feature>
<dbReference type="GO" id="GO:0036121">
    <property type="term" value="F:double-stranded DNA helicase activity"/>
    <property type="evidence" value="ECO:0007669"/>
    <property type="project" value="TreeGrafter"/>
</dbReference>
<feature type="compositionally biased region" description="Polar residues" evidence="1">
    <location>
        <begin position="1"/>
        <end position="17"/>
    </location>
</feature>
<keyword evidence="4" id="KW-0547">Nucleotide-binding</keyword>
<dbReference type="PROSITE" id="PS51192">
    <property type="entry name" value="HELICASE_ATP_BIND_1"/>
    <property type="match status" value="1"/>
</dbReference>
<dbReference type="GO" id="GO:0016787">
    <property type="term" value="F:hydrolase activity"/>
    <property type="evidence" value="ECO:0007669"/>
    <property type="project" value="InterPro"/>
</dbReference>
<dbReference type="PANTHER" id="PTHR47396:SF1">
    <property type="entry name" value="ATP-DEPENDENT HELICASE IRC3-RELATED"/>
    <property type="match status" value="1"/>
</dbReference>
<dbReference type="InterPro" id="IPR001650">
    <property type="entry name" value="Helicase_C-like"/>
</dbReference>
<dbReference type="SMART" id="SM00487">
    <property type="entry name" value="DEXDc"/>
    <property type="match status" value="1"/>
</dbReference>
<accession>A0A3G8M1P4</accession>
<sequence>MRPSNAATPAPDSSGSGRQIRALGRRLDRENNPRADGAQYFSRPHAGPVLRDYQAALVDGVGAAYRDGARSVLMVLPTGGGKTVIFSRVVRGAAAKSKRVLLLAHRVEIVEQIGAALDCEGVAHGLIAPDAPETSHAVQVASVATLARRIDGWAGAFDLIVIDEAHHAVAGSWGKILAAMPNAHILGVTATPERLDGRGLGDVFETMIEGPSTGDLIAEGHLSRPTVFAPTSAPDLTGVRTRMGDYEIGDLRAAMGGVIIESATAEYGRICPGTPAVTFCVDIAHSEAVAARFRSHGYRAAHVDGEMPARERRRLIAQLGTGELNVLTNCGLISEGVDVPAIGAAILLRPTQSLALYLQQVGRSLRPAPGKDRALILDFARNSLRHGLPDDSRTWSLASKPRRERPTSSASVRRCNECGAVNPANARECLECGASLMTPLERMEVAMKLRSEETARLGEQLRSMTYAQRIAWAGANEVRLRAVASACQYKKGWIFRRLQEMRGAA</sequence>
<dbReference type="RefSeq" id="WP_124737748.1">
    <property type="nucleotide sequence ID" value="NZ_CP034086.1"/>
</dbReference>
<dbReference type="PANTHER" id="PTHR47396">
    <property type="entry name" value="TYPE I RESTRICTION ENZYME ECOKI R PROTEIN"/>
    <property type="match status" value="1"/>
</dbReference>
<dbReference type="InterPro" id="IPR014001">
    <property type="entry name" value="Helicase_ATP-bd"/>
</dbReference>
<organism evidence="4 5">
    <name type="scientific">Methylocystis rosea</name>
    <dbReference type="NCBI Taxonomy" id="173366"/>
    <lineage>
        <taxon>Bacteria</taxon>
        <taxon>Pseudomonadati</taxon>
        <taxon>Pseudomonadota</taxon>
        <taxon>Alphaproteobacteria</taxon>
        <taxon>Hyphomicrobiales</taxon>
        <taxon>Methylocystaceae</taxon>
        <taxon>Methylocystis</taxon>
    </lineage>
</organism>
<reference evidence="4 5" key="1">
    <citation type="submission" date="2018-11" db="EMBL/GenBank/DDBJ databases">
        <title>Genome squencing of methanotrophic bacteria isolated from alkaline groundwater in Korea.</title>
        <authorList>
            <person name="Nguyen L.N."/>
        </authorList>
    </citation>
    <scope>NUCLEOTIDE SEQUENCE [LARGE SCALE GENOMIC DNA]</scope>
    <source>
        <strain evidence="4 5">GW6</strain>
    </source>
</reference>
<evidence type="ECO:0000313" key="5">
    <source>
        <dbReference type="Proteomes" id="UP000273982"/>
    </source>
</evidence>
<dbReference type="InterPro" id="IPR027417">
    <property type="entry name" value="P-loop_NTPase"/>
</dbReference>
<dbReference type="Gene3D" id="3.40.50.300">
    <property type="entry name" value="P-loop containing nucleotide triphosphate hydrolases"/>
    <property type="match status" value="2"/>
</dbReference>
<dbReference type="GO" id="GO:0005524">
    <property type="term" value="F:ATP binding"/>
    <property type="evidence" value="ECO:0007669"/>
    <property type="project" value="InterPro"/>
</dbReference>
<dbReference type="GO" id="GO:0000403">
    <property type="term" value="F:Y-form DNA binding"/>
    <property type="evidence" value="ECO:0007669"/>
    <property type="project" value="TreeGrafter"/>
</dbReference>
<dbReference type="InterPro" id="IPR050742">
    <property type="entry name" value="Helicase_Restrict-Modif_Enz"/>
</dbReference>
<gene>
    <name evidence="4" type="ORF">EHO51_03655</name>
</gene>